<evidence type="ECO:0000313" key="4">
    <source>
        <dbReference type="EMBL" id="TKC39499.1"/>
    </source>
</evidence>
<name>A0A4U1ES89_MONMO</name>
<evidence type="ECO:0000256" key="2">
    <source>
        <dbReference type="ARBA" id="ARBA00023130"/>
    </source>
</evidence>
<gene>
    <name evidence="4" type="ORF">EI555_021429</name>
</gene>
<keyword evidence="2" id="KW-0391">Immunity</keyword>
<dbReference type="AlphaFoldDB" id="A0A4U1ES89"/>
<dbReference type="PANTHER" id="PTHR19367:SF42">
    <property type="entry name" value="T CELL RECEPTOR ALPHA VARIABLE 18"/>
    <property type="match status" value="1"/>
</dbReference>
<keyword evidence="1" id="KW-0732">Signal</keyword>
<protein>
    <recommendedName>
        <fullName evidence="6">Immunoglobulin V-set domain-containing protein</fullName>
    </recommendedName>
</protein>
<dbReference type="GO" id="GO:0002250">
    <property type="term" value="P:adaptive immune response"/>
    <property type="evidence" value="ECO:0007669"/>
    <property type="project" value="UniProtKB-KW"/>
</dbReference>
<proteinExistence type="predicted"/>
<evidence type="ECO:0000256" key="1">
    <source>
        <dbReference type="ARBA" id="ARBA00022729"/>
    </source>
</evidence>
<comment type="caution">
    <text evidence="4">The sequence shown here is derived from an EMBL/GenBank/DDBJ whole genome shotgun (WGS) entry which is preliminary data.</text>
</comment>
<dbReference type="SUPFAM" id="SSF48726">
    <property type="entry name" value="Immunoglobulin"/>
    <property type="match status" value="1"/>
</dbReference>
<organism evidence="4 5">
    <name type="scientific">Monodon monoceros</name>
    <name type="common">Narwhal</name>
    <name type="synonym">Ceratodon monodon</name>
    <dbReference type="NCBI Taxonomy" id="40151"/>
    <lineage>
        <taxon>Eukaryota</taxon>
        <taxon>Metazoa</taxon>
        <taxon>Chordata</taxon>
        <taxon>Craniata</taxon>
        <taxon>Vertebrata</taxon>
        <taxon>Euteleostomi</taxon>
        <taxon>Mammalia</taxon>
        <taxon>Eutheria</taxon>
        <taxon>Laurasiatheria</taxon>
        <taxon>Artiodactyla</taxon>
        <taxon>Whippomorpha</taxon>
        <taxon>Cetacea</taxon>
        <taxon>Odontoceti</taxon>
        <taxon>Monodontidae</taxon>
        <taxon>Monodon</taxon>
    </lineage>
</organism>
<dbReference type="InterPro" id="IPR036179">
    <property type="entry name" value="Ig-like_dom_sf"/>
</dbReference>
<evidence type="ECO:0000256" key="3">
    <source>
        <dbReference type="ARBA" id="ARBA00023319"/>
    </source>
</evidence>
<evidence type="ECO:0008006" key="6">
    <source>
        <dbReference type="Google" id="ProtNLM"/>
    </source>
</evidence>
<dbReference type="Proteomes" id="UP000308365">
    <property type="component" value="Unassembled WGS sequence"/>
</dbReference>
<reference evidence="5" key="1">
    <citation type="journal article" date="2019" name="IScience">
        <title>Narwhal Genome Reveals Long-Term Low Genetic Diversity despite Current Large Abundance Size.</title>
        <authorList>
            <person name="Westbury M.V."/>
            <person name="Petersen B."/>
            <person name="Garde E."/>
            <person name="Heide-Jorgensen M.P."/>
            <person name="Lorenzen E.D."/>
        </authorList>
    </citation>
    <scope>NUCLEOTIDE SEQUENCE [LARGE SCALE GENOMIC DNA]</scope>
</reference>
<accession>A0A4U1ES89</accession>
<dbReference type="EMBL" id="RWIC01000867">
    <property type="protein sequence ID" value="TKC39499.1"/>
    <property type="molecule type" value="Genomic_DNA"/>
</dbReference>
<keyword evidence="3" id="KW-0393">Immunoglobulin domain</keyword>
<feature type="non-terminal residue" evidence="4">
    <location>
        <position position="1"/>
    </location>
</feature>
<dbReference type="PANTHER" id="PTHR19367">
    <property type="entry name" value="T-CELL RECEPTOR ALPHA CHAIN V REGION"/>
    <property type="match status" value="1"/>
</dbReference>
<dbReference type="InterPro" id="IPR051287">
    <property type="entry name" value="TCR_variable_region"/>
</dbReference>
<sequence length="170" mass="19695">IRKSEEKDHKGFQAHQVRSKTFFQLQKSSIQAPGTTVYFCVSNDTVRETKGEAEYKAEVHRRGGRNQQQFSPTHRPSHCLRRSLADHELHIHMHRVPYSFLVCPIPQKSLQFLQEETMKNSKNFGARNLKDKSSPVVKYTVQVSDSAMYYCLQRDTVPRAQGQLYKNLKG</sequence>
<feature type="non-terminal residue" evidence="4">
    <location>
        <position position="170"/>
    </location>
</feature>
<keyword evidence="2" id="KW-1064">Adaptive immunity</keyword>
<evidence type="ECO:0000313" key="5">
    <source>
        <dbReference type="Proteomes" id="UP000308365"/>
    </source>
</evidence>